<evidence type="ECO:0000313" key="6">
    <source>
        <dbReference type="EMBL" id="CAG8539832.1"/>
    </source>
</evidence>
<dbReference type="InterPro" id="IPR036735">
    <property type="entry name" value="NGN_dom_sf"/>
</dbReference>
<dbReference type="SUPFAM" id="SSF82679">
    <property type="entry name" value="N-utilization substance G protein NusG, N-terminal domain"/>
    <property type="match status" value="1"/>
</dbReference>
<dbReference type="GO" id="GO:0031564">
    <property type="term" value="P:transcription antitermination"/>
    <property type="evidence" value="ECO:0007669"/>
    <property type="project" value="UniProtKB-KW"/>
</dbReference>
<feature type="domain" description="KOW" evidence="5">
    <location>
        <begin position="119"/>
        <end position="146"/>
    </location>
</feature>
<dbReference type="OrthoDB" id="10263580at2759"/>
<name>A0A9N9FKP7_9GLOM</name>
<organism evidence="6 7">
    <name type="scientific">Ambispora gerdemannii</name>
    <dbReference type="NCBI Taxonomy" id="144530"/>
    <lineage>
        <taxon>Eukaryota</taxon>
        <taxon>Fungi</taxon>
        <taxon>Fungi incertae sedis</taxon>
        <taxon>Mucoromycota</taxon>
        <taxon>Glomeromycotina</taxon>
        <taxon>Glomeromycetes</taxon>
        <taxon>Archaeosporales</taxon>
        <taxon>Ambisporaceae</taxon>
        <taxon>Ambispora</taxon>
    </lineage>
</organism>
<gene>
    <name evidence="6" type="ORF">AGERDE_LOCUS6128</name>
</gene>
<evidence type="ECO:0000256" key="4">
    <source>
        <dbReference type="SAM" id="Phobius"/>
    </source>
</evidence>
<dbReference type="Gene3D" id="3.30.70.940">
    <property type="entry name" value="NusG, N-terminal domain"/>
    <property type="match status" value="1"/>
</dbReference>
<keyword evidence="4" id="KW-0472">Membrane</keyword>
<comment type="caution">
    <text evidence="6">The sequence shown here is derived from an EMBL/GenBank/DDBJ whole genome shotgun (WGS) entry which is preliminary data.</text>
</comment>
<dbReference type="InterPro" id="IPR014722">
    <property type="entry name" value="Rib_uL2_dom2"/>
</dbReference>
<dbReference type="Pfam" id="PF00467">
    <property type="entry name" value="KOW"/>
    <property type="match status" value="1"/>
</dbReference>
<reference evidence="6" key="1">
    <citation type="submission" date="2021-06" db="EMBL/GenBank/DDBJ databases">
        <authorList>
            <person name="Kallberg Y."/>
            <person name="Tangrot J."/>
            <person name="Rosling A."/>
        </authorList>
    </citation>
    <scope>NUCLEOTIDE SEQUENCE</scope>
    <source>
        <strain evidence="6">MT106</strain>
    </source>
</reference>
<dbReference type="PANTHER" id="PTHR30265">
    <property type="entry name" value="RHO-INTERACTING TRANSCRIPTION TERMINATION FACTOR NUSG"/>
    <property type="match status" value="1"/>
</dbReference>
<keyword evidence="4" id="KW-1133">Transmembrane helix</keyword>
<keyword evidence="1" id="KW-0889">Transcription antitermination</keyword>
<keyword evidence="4" id="KW-0812">Transmembrane</keyword>
<proteinExistence type="predicted"/>
<evidence type="ECO:0000256" key="1">
    <source>
        <dbReference type="ARBA" id="ARBA00022814"/>
    </source>
</evidence>
<feature type="transmembrane region" description="Helical" evidence="4">
    <location>
        <begin position="49"/>
        <end position="77"/>
    </location>
</feature>
<dbReference type="SUPFAM" id="SSF50104">
    <property type="entry name" value="Translation proteins SH3-like domain"/>
    <property type="match status" value="1"/>
</dbReference>
<keyword evidence="7" id="KW-1185">Reference proteome</keyword>
<keyword evidence="3" id="KW-0804">Transcription</keyword>
<dbReference type="GO" id="GO:0006354">
    <property type="term" value="P:DNA-templated transcription elongation"/>
    <property type="evidence" value="ECO:0007669"/>
    <property type="project" value="InterPro"/>
</dbReference>
<accession>A0A9N9FKP7</accession>
<evidence type="ECO:0000259" key="5">
    <source>
        <dbReference type="SMART" id="SM00739"/>
    </source>
</evidence>
<evidence type="ECO:0000256" key="3">
    <source>
        <dbReference type="ARBA" id="ARBA00023163"/>
    </source>
</evidence>
<dbReference type="InterPro" id="IPR043425">
    <property type="entry name" value="NusG-like"/>
</dbReference>
<dbReference type="SMART" id="SM00739">
    <property type="entry name" value="KOW"/>
    <property type="match status" value="1"/>
</dbReference>
<dbReference type="CDD" id="cd06091">
    <property type="entry name" value="KOW_NusG"/>
    <property type="match status" value="1"/>
</dbReference>
<dbReference type="PANTHER" id="PTHR30265:SF4">
    <property type="entry name" value="KOW MOTIF FAMILY PROTEIN, EXPRESSED"/>
    <property type="match status" value="1"/>
</dbReference>
<sequence length="174" mass="19673">MDKQTVRGGQEEKVIQTIKSELAKKSEWENYVRDLQVVSDTNKKKLLKGYVLCSCHLTTGLVRFLYGILGVIGFLNYKRGSERDNKLPDFVSAEAINSLFAKLQEKKENKAVVKNNGSELKVGDLVRVISGIFSNYEGKITYLDNKKQQVKIIIETSGWEITEVPINSCQKVLN</sequence>
<evidence type="ECO:0000256" key="2">
    <source>
        <dbReference type="ARBA" id="ARBA00023015"/>
    </source>
</evidence>
<keyword evidence="2" id="KW-0805">Transcription regulation</keyword>
<dbReference type="Proteomes" id="UP000789831">
    <property type="component" value="Unassembled WGS sequence"/>
</dbReference>
<dbReference type="Gene3D" id="2.30.30.30">
    <property type="match status" value="1"/>
</dbReference>
<dbReference type="InterPro" id="IPR008991">
    <property type="entry name" value="Translation_prot_SH3-like_sf"/>
</dbReference>
<evidence type="ECO:0000313" key="7">
    <source>
        <dbReference type="Proteomes" id="UP000789831"/>
    </source>
</evidence>
<dbReference type="AlphaFoldDB" id="A0A9N9FKP7"/>
<dbReference type="InterPro" id="IPR005824">
    <property type="entry name" value="KOW"/>
</dbReference>
<dbReference type="EMBL" id="CAJVPL010000913">
    <property type="protein sequence ID" value="CAG8539832.1"/>
    <property type="molecule type" value="Genomic_DNA"/>
</dbReference>
<protein>
    <submittedName>
        <fullName evidence="6">13559_t:CDS:1</fullName>
    </submittedName>
</protein>